<dbReference type="RefSeq" id="WP_086539292.1">
    <property type="nucleotide sequence ID" value="NZ_MSSW01000001.1"/>
</dbReference>
<reference evidence="1 2" key="1">
    <citation type="submission" date="2018-08" db="EMBL/GenBank/DDBJ databases">
        <title>Genomic Encyclopedia of Archaeal and Bacterial Type Strains, Phase II (KMG-II): from individual species to whole genera.</title>
        <authorList>
            <person name="Goeker M."/>
        </authorList>
    </citation>
    <scope>NUCLEOTIDE SEQUENCE [LARGE SCALE GENOMIC DNA]</scope>
    <source>
        <strain evidence="1 2">DSM 15986</strain>
    </source>
</reference>
<dbReference type="AlphaFoldDB" id="A0A3E0E341"/>
<dbReference type="OrthoDB" id="9785181at2"/>
<evidence type="ECO:0000313" key="1">
    <source>
        <dbReference type="EMBL" id="REG92153.1"/>
    </source>
</evidence>
<dbReference type="Proteomes" id="UP000256405">
    <property type="component" value="Unassembled WGS sequence"/>
</dbReference>
<sequence>MPKEIDFIYPEGLFKDEETKVVLNRIFVGLISRYYFLTKDDLIRYRSILYFGEDYLMFNQSINWDLNLIERLANDIAFDAIHKTSITFDIAFFRRFDTLIDYSRIIYSKKIKWSGDLVDFIGDKIIWNRSQYMALGYLKLRVLRKYADVLDWKRISSFIAPEYVDEFSEKIDWNMYSLYGKFPDDNSFISGYKGKIDFDCFSSNPTSLPFINRYPNLKKWNWKNVIVNRGVEYNKHTFSFILSNFVNQLKRDNSKYRFIGLKYFFHSLFSIERGLDLSFFYLNDNIHLIPKGYFGNGCPSKLLTPEVLRGNIDRINWENPNLLDAIGIHDDFNFVIENIERFDKSRYAFYKLKLTQKFVKEYEDKISWFWLSSCENLDWDLNFIKENFHRFHLLSLSRNKGIYDMVFKEKDKIFLILEKNLK</sequence>
<comment type="caution">
    <text evidence="1">The sequence shown here is derived from an EMBL/GenBank/DDBJ whole genome shotgun (WGS) entry which is preliminary data.</text>
</comment>
<accession>A0A3E0E341</accession>
<protein>
    <submittedName>
        <fullName evidence="1">Uncharacterized protein</fullName>
    </submittedName>
</protein>
<keyword evidence="2" id="KW-1185">Reference proteome</keyword>
<name>A0A3E0E341_9BACT</name>
<organism evidence="1 2">
    <name type="scientific">Algoriphagus antarcticus</name>
    <dbReference type="NCBI Taxonomy" id="238540"/>
    <lineage>
        <taxon>Bacteria</taxon>
        <taxon>Pseudomonadati</taxon>
        <taxon>Bacteroidota</taxon>
        <taxon>Cytophagia</taxon>
        <taxon>Cytophagales</taxon>
        <taxon>Cyclobacteriaceae</taxon>
        <taxon>Algoriphagus</taxon>
    </lineage>
</organism>
<proteinExistence type="predicted"/>
<dbReference type="EMBL" id="QUNF01000003">
    <property type="protein sequence ID" value="REG92153.1"/>
    <property type="molecule type" value="Genomic_DNA"/>
</dbReference>
<gene>
    <name evidence="1" type="ORF">C8N25_103232</name>
</gene>
<evidence type="ECO:0000313" key="2">
    <source>
        <dbReference type="Proteomes" id="UP000256405"/>
    </source>
</evidence>